<comment type="caution">
    <text evidence="1">The sequence shown here is derived from an EMBL/GenBank/DDBJ whole genome shotgun (WGS) entry which is preliminary data.</text>
</comment>
<evidence type="ECO:0000313" key="2">
    <source>
        <dbReference type="Proteomes" id="UP000325273"/>
    </source>
</evidence>
<gene>
    <name evidence="1" type="ORF">FVF58_05965</name>
</gene>
<evidence type="ECO:0000313" key="1">
    <source>
        <dbReference type="EMBL" id="KAA1014399.1"/>
    </source>
</evidence>
<reference evidence="1 2" key="1">
    <citation type="submission" date="2019-08" db="EMBL/GenBank/DDBJ databases">
        <title>Paraburkholderia sp. DCY113.</title>
        <authorList>
            <person name="Kang J."/>
        </authorList>
    </citation>
    <scope>NUCLEOTIDE SEQUENCE [LARGE SCALE GENOMIC DNA]</scope>
    <source>
        <strain evidence="1 2">DCY113</strain>
    </source>
</reference>
<dbReference type="AlphaFoldDB" id="A0A5B0HGG2"/>
<keyword evidence="2" id="KW-1185">Reference proteome</keyword>
<dbReference type="Proteomes" id="UP000325273">
    <property type="component" value="Unassembled WGS sequence"/>
</dbReference>
<proteinExistence type="predicted"/>
<dbReference type="EMBL" id="VTUZ01000003">
    <property type="protein sequence ID" value="KAA1014399.1"/>
    <property type="molecule type" value="Genomic_DNA"/>
</dbReference>
<sequence>MNLSFFKQWLRSPATVGAVAPSSRCLADAMADGVEAFEAIVEVGAGTGVVTDSLVRRHPSARLIVFELGVQLATELRGRFPQAHVVGGAFHENVSVLQELPAKTIIVSGLPFRSLSPGVVEPTVAAFAELLYADRARRLVQFTYQPRVPFAAPIGLRWHRIKTVWLNAPPANVWHLSSKADWRGGDAAHLVASP</sequence>
<name>A0A5B0HGG2_9BURK</name>
<accession>A0A5B0HGG2</accession>
<organism evidence="1 2">
    <name type="scientific">Paraburkholderia panacisoli</name>
    <dbReference type="NCBI Taxonomy" id="2603818"/>
    <lineage>
        <taxon>Bacteria</taxon>
        <taxon>Pseudomonadati</taxon>
        <taxon>Pseudomonadota</taxon>
        <taxon>Betaproteobacteria</taxon>
        <taxon>Burkholderiales</taxon>
        <taxon>Burkholderiaceae</taxon>
        <taxon>Paraburkholderia</taxon>
    </lineage>
</organism>
<dbReference type="SUPFAM" id="SSF53335">
    <property type="entry name" value="S-adenosyl-L-methionine-dependent methyltransferases"/>
    <property type="match status" value="1"/>
</dbReference>
<dbReference type="InterPro" id="IPR029063">
    <property type="entry name" value="SAM-dependent_MTases_sf"/>
</dbReference>
<protein>
    <recommendedName>
        <fullName evidence="3">Phospholipid N-methyltransferase</fullName>
    </recommendedName>
</protein>
<evidence type="ECO:0008006" key="3">
    <source>
        <dbReference type="Google" id="ProtNLM"/>
    </source>
</evidence>
<dbReference type="Gene3D" id="3.40.50.150">
    <property type="entry name" value="Vaccinia Virus protein VP39"/>
    <property type="match status" value="1"/>
</dbReference>